<accession>A0ABR1KVZ6</accession>
<evidence type="ECO:0008006" key="4">
    <source>
        <dbReference type="Google" id="ProtNLM"/>
    </source>
</evidence>
<feature type="region of interest" description="Disordered" evidence="1">
    <location>
        <begin position="106"/>
        <end position="125"/>
    </location>
</feature>
<feature type="region of interest" description="Disordered" evidence="1">
    <location>
        <begin position="140"/>
        <end position="362"/>
    </location>
</feature>
<feature type="region of interest" description="Disordered" evidence="1">
    <location>
        <begin position="709"/>
        <end position="745"/>
    </location>
</feature>
<proteinExistence type="predicted"/>
<feature type="region of interest" description="Disordered" evidence="1">
    <location>
        <begin position="765"/>
        <end position="904"/>
    </location>
</feature>
<feature type="compositionally biased region" description="Polar residues" evidence="1">
    <location>
        <begin position="538"/>
        <end position="548"/>
    </location>
</feature>
<name>A0ABR1KVZ6_9PEZI</name>
<feature type="compositionally biased region" description="Basic and acidic residues" evidence="1">
    <location>
        <begin position="960"/>
        <end position="982"/>
    </location>
</feature>
<dbReference type="Proteomes" id="UP001363622">
    <property type="component" value="Unassembled WGS sequence"/>
</dbReference>
<feature type="compositionally biased region" description="Low complexity" evidence="1">
    <location>
        <begin position="467"/>
        <end position="489"/>
    </location>
</feature>
<feature type="region of interest" description="Disordered" evidence="1">
    <location>
        <begin position="623"/>
        <end position="645"/>
    </location>
</feature>
<feature type="compositionally biased region" description="Basic residues" evidence="1">
    <location>
        <begin position="503"/>
        <end position="512"/>
    </location>
</feature>
<reference evidence="2 3" key="1">
    <citation type="submission" date="2024-04" db="EMBL/GenBank/DDBJ databases">
        <title>Phyllosticta paracitricarpa is synonymous to the EU quarantine fungus P. citricarpa based on phylogenomic analyses.</title>
        <authorList>
            <consortium name="Lawrence Berkeley National Laboratory"/>
            <person name="Van Ingen-Buijs V.A."/>
            <person name="Van Westerhoven A.C."/>
            <person name="Haridas S."/>
            <person name="Skiadas P."/>
            <person name="Martin F."/>
            <person name="Groenewald J.Z."/>
            <person name="Crous P.W."/>
            <person name="Seidl M.F."/>
        </authorList>
    </citation>
    <scope>NUCLEOTIDE SEQUENCE [LARGE SCALE GENOMIC DNA]</scope>
    <source>
        <strain evidence="2 3">CBS 123371</strain>
    </source>
</reference>
<feature type="compositionally biased region" description="Low complexity" evidence="1">
    <location>
        <begin position="805"/>
        <end position="816"/>
    </location>
</feature>
<feature type="region of interest" description="Disordered" evidence="1">
    <location>
        <begin position="956"/>
        <end position="1005"/>
    </location>
</feature>
<keyword evidence="3" id="KW-1185">Reference proteome</keyword>
<feature type="compositionally biased region" description="Polar residues" evidence="1">
    <location>
        <begin position="151"/>
        <end position="162"/>
    </location>
</feature>
<organism evidence="2 3">
    <name type="scientific">Phyllosticta citriasiana</name>
    <dbReference type="NCBI Taxonomy" id="595635"/>
    <lineage>
        <taxon>Eukaryota</taxon>
        <taxon>Fungi</taxon>
        <taxon>Dikarya</taxon>
        <taxon>Ascomycota</taxon>
        <taxon>Pezizomycotina</taxon>
        <taxon>Dothideomycetes</taxon>
        <taxon>Dothideomycetes incertae sedis</taxon>
        <taxon>Botryosphaeriales</taxon>
        <taxon>Phyllostictaceae</taxon>
        <taxon>Phyllosticta</taxon>
    </lineage>
</organism>
<feature type="compositionally biased region" description="Low complexity" evidence="1">
    <location>
        <begin position="201"/>
        <end position="222"/>
    </location>
</feature>
<feature type="region of interest" description="Disordered" evidence="1">
    <location>
        <begin position="377"/>
        <end position="553"/>
    </location>
</feature>
<protein>
    <recommendedName>
        <fullName evidence="4">Cell wall proline rich protein</fullName>
    </recommendedName>
</protein>
<evidence type="ECO:0000313" key="3">
    <source>
        <dbReference type="Proteomes" id="UP001363622"/>
    </source>
</evidence>
<dbReference type="EMBL" id="JBBPHU010000003">
    <property type="protein sequence ID" value="KAK7520727.1"/>
    <property type="molecule type" value="Genomic_DNA"/>
</dbReference>
<evidence type="ECO:0000256" key="1">
    <source>
        <dbReference type="SAM" id="MobiDB-lite"/>
    </source>
</evidence>
<gene>
    <name evidence="2" type="ORF">IWZ03DRAFT_145252</name>
</gene>
<feature type="compositionally biased region" description="Basic and acidic residues" evidence="1">
    <location>
        <begin position="825"/>
        <end position="836"/>
    </location>
</feature>
<feature type="compositionally biased region" description="Low complexity" evidence="1">
    <location>
        <begin position="392"/>
        <end position="404"/>
    </location>
</feature>
<feature type="compositionally biased region" description="Polar residues" evidence="1">
    <location>
        <begin position="440"/>
        <end position="466"/>
    </location>
</feature>
<sequence>MITPAINQSINQSFNQPFSLSPRQSPLRPTNFFNRLASPPRSHASLCASSPFLYTLLCHQAVCNFPRNHAHFDLCLSVAPTCCSSQTRPFCPRPFAMAQIAMPQQPVPPCSTPADMGSSLYQRRKSSAVEPIELIPNPHFVFPAPAPGDPQASSSRRPSSLQALPDPVRAQNTRDKYKRRSASALPDFSFSPASQGGLAAPTTTTTTTPPLTPTSTSPTNPSRHSIHKRGASEYIGGRGGRSSGTVVPMSASPTRLEAPSSGALQPASPAGRRGHAHRRSGAISSHDLSFLLQPKNQAPPIPRIENVPATPAESVSQPSPQPAAEPLAPAIVLSGSSEDLTKHQESSDLSQNRPPSRARVGFSETVEFIRPLSTISSETESTMSTVRAHSVSDSLSSIMSGPSSPQGIRWARPPTSNPTTVPENTVPRPSTAGAMLDFGNNESTGFDCITNDSRPSDSSIVPATNNSDSSISIPSDSPVPSSAEPSPVAGSTDGGQTSAARKGFGKKPRKVKSWATSIISRKAKRHGSKLKDLPRRGSTPTLPSQSSLHFDDQDHDLDVSQISPNFDVDDTVTIVTPTATVAPARPKVNTSLAAWQPKEFLKQDADFMSPVIDLDAALGPFNTPTIGPVPRSRNRGPSALKRPMHSSMGTFGIASHRRAESAPELVPFELRSAPMTGATTPMADVFEEEEEDDESPITLNAGKLTTALSSVAKKEDDEKIDEAGSDDSDSELQAKEPEAPQSELKSTWNFEGAFGASSTLIADAANHSPKAKRAVTPVSPGSKPFLNAAETSPGTITEDRDDHSGGSSTTRTSESTIMPKTGADITKEHDSPKKVQESASGHVATPDSLSPPTEPFRKGSFDVPRIGTASSSSITDGRPANFGEPGPDYRVSVDDVPSLTSSRSTMTSAAHANFPYIVPHSPGDRTASVSSVSSIPIESRRKRASIASLSRLVGSSFGGERSKLSVEQRPQSEHSEKVNEIKSRKHKRLSKMMSFWKPKESSLRR</sequence>
<comment type="caution">
    <text evidence="2">The sequence shown here is derived from an EMBL/GenBank/DDBJ whole genome shotgun (WGS) entry which is preliminary data.</text>
</comment>
<evidence type="ECO:0000313" key="2">
    <source>
        <dbReference type="EMBL" id="KAK7520727.1"/>
    </source>
</evidence>
<feature type="compositionally biased region" description="Acidic residues" evidence="1">
    <location>
        <begin position="718"/>
        <end position="730"/>
    </location>
</feature>